<dbReference type="AlphaFoldDB" id="A0A4V3EAM6"/>
<evidence type="ECO:0000313" key="2">
    <source>
        <dbReference type="EMBL" id="TDS76874.1"/>
    </source>
</evidence>
<dbReference type="RefSeq" id="WP_162850777.1">
    <property type="nucleotide sequence ID" value="NZ_BAAARP010000002.1"/>
</dbReference>
<organism evidence="2 3">
    <name type="scientific">Amnibacterium kyonggiense</name>
    <dbReference type="NCBI Taxonomy" id="595671"/>
    <lineage>
        <taxon>Bacteria</taxon>
        <taxon>Bacillati</taxon>
        <taxon>Actinomycetota</taxon>
        <taxon>Actinomycetes</taxon>
        <taxon>Micrococcales</taxon>
        <taxon>Microbacteriaceae</taxon>
        <taxon>Amnibacterium</taxon>
    </lineage>
</organism>
<protein>
    <submittedName>
        <fullName evidence="2">Uncharacterized protein</fullName>
    </submittedName>
</protein>
<proteinExistence type="predicted"/>
<reference evidence="2 3" key="1">
    <citation type="submission" date="2019-03" db="EMBL/GenBank/DDBJ databases">
        <title>Genomic Encyclopedia of Archaeal and Bacterial Type Strains, Phase II (KMG-II): from individual species to whole genera.</title>
        <authorList>
            <person name="Goeker M."/>
        </authorList>
    </citation>
    <scope>NUCLEOTIDE SEQUENCE [LARGE SCALE GENOMIC DNA]</scope>
    <source>
        <strain evidence="2 3">DSM 24782</strain>
    </source>
</reference>
<keyword evidence="1" id="KW-0812">Transmembrane</keyword>
<feature type="transmembrane region" description="Helical" evidence="1">
    <location>
        <begin position="60"/>
        <end position="81"/>
    </location>
</feature>
<comment type="caution">
    <text evidence="2">The sequence shown here is derived from an EMBL/GenBank/DDBJ whole genome shotgun (WGS) entry which is preliminary data.</text>
</comment>
<keyword evidence="1" id="KW-0472">Membrane</keyword>
<keyword evidence="3" id="KW-1185">Reference proteome</keyword>
<evidence type="ECO:0000313" key="3">
    <source>
        <dbReference type="Proteomes" id="UP000295344"/>
    </source>
</evidence>
<dbReference type="EMBL" id="SOAM01000002">
    <property type="protein sequence ID" value="TDS76874.1"/>
    <property type="molecule type" value="Genomic_DNA"/>
</dbReference>
<sequence>MRATSTHESGADRRTSEGARRAFALLAGAAALVVLVQFATGAEVVGTDGAAADRWAALHGATAFGLVAASLAAAVVAVVALRRAAPVLAAVAVAFAAAALVQTATGRLISDADLDALVPLHVFCSALVVALAAWASIGSAALRRSRSTAARP</sequence>
<accession>A0A4V3EAM6</accession>
<feature type="transmembrane region" description="Helical" evidence="1">
    <location>
        <begin position="88"/>
        <end position="110"/>
    </location>
</feature>
<feature type="transmembrane region" description="Helical" evidence="1">
    <location>
        <begin position="21"/>
        <end position="40"/>
    </location>
</feature>
<name>A0A4V3EAM6_9MICO</name>
<feature type="transmembrane region" description="Helical" evidence="1">
    <location>
        <begin position="116"/>
        <end position="142"/>
    </location>
</feature>
<keyword evidence="1" id="KW-1133">Transmembrane helix</keyword>
<evidence type="ECO:0000256" key="1">
    <source>
        <dbReference type="SAM" id="Phobius"/>
    </source>
</evidence>
<gene>
    <name evidence="2" type="ORF">CLV52_1813</name>
</gene>
<dbReference type="Proteomes" id="UP000295344">
    <property type="component" value="Unassembled WGS sequence"/>
</dbReference>